<name>A0A133XXW6_9LACT</name>
<dbReference type="Proteomes" id="UP000070422">
    <property type="component" value="Unassembled WGS sequence"/>
</dbReference>
<organism evidence="1 2">
    <name type="scientific">Aerococcus christensenii</name>
    <dbReference type="NCBI Taxonomy" id="87541"/>
    <lineage>
        <taxon>Bacteria</taxon>
        <taxon>Bacillati</taxon>
        <taxon>Bacillota</taxon>
        <taxon>Bacilli</taxon>
        <taxon>Lactobacillales</taxon>
        <taxon>Aerococcaceae</taxon>
        <taxon>Aerococcus</taxon>
    </lineage>
</organism>
<accession>A0A133XXW6</accession>
<evidence type="ECO:0000313" key="1">
    <source>
        <dbReference type="EMBL" id="KXB35754.1"/>
    </source>
</evidence>
<gene>
    <name evidence="1" type="ORF">HMPREF3187_01175</name>
</gene>
<evidence type="ECO:0000313" key="2">
    <source>
        <dbReference type="Proteomes" id="UP000070422"/>
    </source>
</evidence>
<dbReference type="PATRIC" id="fig|87541.4.peg.1163"/>
<reference evidence="1 2" key="1">
    <citation type="submission" date="2016-01" db="EMBL/GenBank/DDBJ databases">
        <authorList>
            <person name="Oliw E.H."/>
        </authorList>
    </citation>
    <scope>NUCLEOTIDE SEQUENCE [LARGE SCALE GENOMIC DNA]</scope>
    <source>
        <strain evidence="1 2">KA00635</strain>
    </source>
</reference>
<sequence length="59" mass="7152">MVFDWREIMGEKKELKIKLNLNNKYELKEVIDGWMKVIKKMEAEHNYDCTLLEVNATYD</sequence>
<proteinExistence type="predicted"/>
<protein>
    <submittedName>
        <fullName evidence="1">Uncharacterized protein</fullName>
    </submittedName>
</protein>
<dbReference type="EMBL" id="LSCQ01000057">
    <property type="protein sequence ID" value="KXB35754.1"/>
    <property type="molecule type" value="Genomic_DNA"/>
</dbReference>
<dbReference type="AlphaFoldDB" id="A0A133XXW6"/>
<comment type="caution">
    <text evidence="1">The sequence shown here is derived from an EMBL/GenBank/DDBJ whole genome shotgun (WGS) entry which is preliminary data.</text>
</comment>